<evidence type="ECO:0000256" key="9">
    <source>
        <dbReference type="ARBA" id="ARBA00022723"/>
    </source>
</evidence>
<dbReference type="AlphaFoldDB" id="X1PU88"/>
<dbReference type="GO" id="GO:0012505">
    <property type="term" value="C:endomembrane system"/>
    <property type="evidence" value="ECO:0007669"/>
    <property type="project" value="UniProtKB-SubCell"/>
</dbReference>
<dbReference type="PANTHER" id="PTHR13872:SF1">
    <property type="entry name" value="DOLICHYL-DIPHOSPHOOLIGOSACCHARIDE--PROTEIN GLYCOSYLTRANSFERASE SUBUNIT STT3B"/>
    <property type="match status" value="1"/>
</dbReference>
<proteinExistence type="inferred from homology"/>
<evidence type="ECO:0000256" key="8">
    <source>
        <dbReference type="ARBA" id="ARBA00022692"/>
    </source>
</evidence>
<dbReference type="Pfam" id="PF22627">
    <property type="entry name" value="AglB_core-like"/>
    <property type="match status" value="1"/>
</dbReference>
<dbReference type="EMBL" id="BARW01002685">
    <property type="protein sequence ID" value="GAI59408.1"/>
    <property type="molecule type" value="Genomic_DNA"/>
</dbReference>
<feature type="domain" description="AglB-like core" evidence="14">
    <location>
        <begin position="2"/>
        <end position="101"/>
    </location>
</feature>
<dbReference type="Gene3D" id="3.40.50.12610">
    <property type="match status" value="1"/>
</dbReference>
<keyword evidence="6" id="KW-0328">Glycosyltransferase</keyword>
<evidence type="ECO:0000256" key="10">
    <source>
        <dbReference type="ARBA" id="ARBA00022842"/>
    </source>
</evidence>
<dbReference type="GO" id="GO:0046872">
    <property type="term" value="F:metal ion binding"/>
    <property type="evidence" value="ECO:0007669"/>
    <property type="project" value="UniProtKB-KW"/>
</dbReference>
<evidence type="ECO:0000256" key="11">
    <source>
        <dbReference type="ARBA" id="ARBA00022989"/>
    </source>
</evidence>
<evidence type="ECO:0000256" key="12">
    <source>
        <dbReference type="ARBA" id="ARBA00023136"/>
    </source>
</evidence>
<evidence type="ECO:0000256" key="3">
    <source>
        <dbReference type="ARBA" id="ARBA00004127"/>
    </source>
</evidence>
<dbReference type="PANTHER" id="PTHR13872">
    <property type="entry name" value="DOLICHYL-DIPHOSPHOOLIGOSACCHARIDE--PROTEIN GLYCOSYLTRANSFERASE SUBUNIT"/>
    <property type="match status" value="1"/>
</dbReference>
<evidence type="ECO:0000256" key="2">
    <source>
        <dbReference type="ARBA" id="ARBA00001946"/>
    </source>
</evidence>
<name>X1PU88_9ZZZZ</name>
<dbReference type="GO" id="GO:0016020">
    <property type="term" value="C:membrane"/>
    <property type="evidence" value="ECO:0007669"/>
    <property type="project" value="InterPro"/>
</dbReference>
<protein>
    <recommendedName>
        <fullName evidence="14">AglB-like core domain-containing protein</fullName>
    </recommendedName>
</protein>
<comment type="pathway">
    <text evidence="4">Protein modification; protein glycosylation.</text>
</comment>
<evidence type="ECO:0000256" key="7">
    <source>
        <dbReference type="ARBA" id="ARBA00022679"/>
    </source>
</evidence>
<organism evidence="15">
    <name type="scientific">marine sediment metagenome</name>
    <dbReference type="NCBI Taxonomy" id="412755"/>
    <lineage>
        <taxon>unclassified sequences</taxon>
        <taxon>metagenomes</taxon>
        <taxon>ecological metagenomes</taxon>
    </lineage>
</organism>
<keyword evidence="12" id="KW-0472">Membrane</keyword>
<comment type="similarity">
    <text evidence="5">Belongs to the STT3 family.</text>
</comment>
<evidence type="ECO:0000256" key="5">
    <source>
        <dbReference type="ARBA" id="ARBA00010810"/>
    </source>
</evidence>
<dbReference type="InterPro" id="IPR003674">
    <property type="entry name" value="Oligo_trans_STT3"/>
</dbReference>
<comment type="cofactor">
    <cofactor evidence="1">
        <name>Mn(2+)</name>
        <dbReference type="ChEBI" id="CHEBI:29035"/>
    </cofactor>
</comment>
<comment type="subcellular location">
    <subcellularLocation>
        <location evidence="3">Endomembrane system</location>
        <topology evidence="3">Multi-pass membrane protein</topology>
    </subcellularLocation>
</comment>
<evidence type="ECO:0000256" key="6">
    <source>
        <dbReference type="ARBA" id="ARBA00022676"/>
    </source>
</evidence>
<keyword evidence="9" id="KW-0479">Metal-binding</keyword>
<accession>X1PU88</accession>
<comment type="cofactor">
    <cofactor evidence="2">
        <name>Mg(2+)</name>
        <dbReference type="ChEBI" id="CHEBI:18420"/>
    </cofactor>
</comment>
<evidence type="ECO:0000256" key="4">
    <source>
        <dbReference type="ARBA" id="ARBA00004922"/>
    </source>
</evidence>
<evidence type="ECO:0000256" key="13">
    <source>
        <dbReference type="ARBA" id="ARBA00023211"/>
    </source>
</evidence>
<dbReference type="GO" id="GO:0004576">
    <property type="term" value="F:oligosaccharyl transferase activity"/>
    <property type="evidence" value="ECO:0007669"/>
    <property type="project" value="InterPro"/>
</dbReference>
<dbReference type="InterPro" id="IPR054479">
    <property type="entry name" value="AglB-like_core"/>
</dbReference>
<evidence type="ECO:0000256" key="1">
    <source>
        <dbReference type="ARBA" id="ARBA00001936"/>
    </source>
</evidence>
<keyword evidence="13" id="KW-0464">Manganese</keyword>
<evidence type="ECO:0000259" key="14">
    <source>
        <dbReference type="Pfam" id="PF22627"/>
    </source>
</evidence>
<keyword evidence="10" id="KW-0460">Magnesium</keyword>
<gene>
    <name evidence="15" type="ORF">S12H4_07323</name>
</gene>
<keyword evidence="11" id="KW-1133">Transmembrane helix</keyword>
<keyword evidence="8" id="KW-0812">Transmembrane</keyword>
<keyword evidence="7" id="KW-0808">Transferase</keyword>
<comment type="caution">
    <text evidence="15">The sequence shown here is derived from an EMBL/GenBank/DDBJ whole genome shotgun (WGS) entry which is preliminary data.</text>
</comment>
<sequence>MADSWLKENTPDPFGNPNFYYELHEPLPPGESYNYPESAYGVTAWWDYGYWISRIAHRLPNANPSQDPVAVTNVASFFLSQDENSADEIIQELDSSYIIIDYLTATGKFWAIATWLEREPTEFFDIYYLPQENEVRQYIYPEYYRSLSVRLYNFDGKAVTPESTLVISYQEKAGDDGEVFKEVTSKKEFDSYEEAEAYLLSQESANYRIVSENPFASPVPLEALKHYKLVHSSDIGAMVPDTGKVPEVKIFEYTGE</sequence>
<evidence type="ECO:0000313" key="15">
    <source>
        <dbReference type="EMBL" id="GAI59408.1"/>
    </source>
</evidence>
<reference evidence="15" key="1">
    <citation type="journal article" date="2014" name="Front. Microbiol.">
        <title>High frequency of phylogenetically diverse reductive dehalogenase-homologous genes in deep subseafloor sedimentary metagenomes.</title>
        <authorList>
            <person name="Kawai M."/>
            <person name="Futagami T."/>
            <person name="Toyoda A."/>
            <person name="Takaki Y."/>
            <person name="Nishi S."/>
            <person name="Hori S."/>
            <person name="Arai W."/>
            <person name="Tsubouchi T."/>
            <person name="Morono Y."/>
            <person name="Uchiyama I."/>
            <person name="Ito T."/>
            <person name="Fujiyama A."/>
            <person name="Inagaki F."/>
            <person name="Takami H."/>
        </authorList>
    </citation>
    <scope>NUCLEOTIDE SEQUENCE</scope>
    <source>
        <strain evidence="15">Expedition CK06-06</strain>
    </source>
</reference>